<feature type="compositionally biased region" description="Polar residues" evidence="1">
    <location>
        <begin position="14"/>
        <end position="23"/>
    </location>
</feature>
<name>B0RYY5_XANCB</name>
<evidence type="ECO:0000313" key="2">
    <source>
        <dbReference type="EMBL" id="CAP53671.1"/>
    </source>
</evidence>
<reference evidence="2 3" key="1">
    <citation type="journal article" date="2008" name="J. Biotechnol.">
        <title>The genome of Xanthomonas campestris pv. campestris B100 and its use for the reconstruction of metabolic pathways involved in xanthan biosynthesis.</title>
        <authorList>
            <person name="Vorholter F.J."/>
            <person name="Schneiker S."/>
            <person name="Goesmann A."/>
            <person name="Krause L."/>
            <person name="Bekel T."/>
            <person name="Kaiser O."/>
            <person name="Linke B."/>
            <person name="Patschkowski T."/>
            <person name="Ruckert C."/>
            <person name="Schmid J."/>
            <person name="Sidhu V.K."/>
            <person name="Sieber V."/>
            <person name="Tauch A."/>
            <person name="Watt S.A."/>
            <person name="Weisshaar B."/>
            <person name="Becker A."/>
            <person name="Niehaus K."/>
            <person name="Puhler A."/>
        </authorList>
    </citation>
    <scope>NUCLEOTIDE SEQUENCE [LARGE SCALE GENOMIC DNA]</scope>
    <source>
        <strain evidence="2 3">B100</strain>
    </source>
</reference>
<dbReference type="AlphaFoldDB" id="B0RYY5"/>
<dbReference type="EMBL" id="AM920689">
    <property type="protein sequence ID" value="CAP53671.1"/>
    <property type="molecule type" value="Genomic_DNA"/>
</dbReference>
<accession>B0RYY5</accession>
<sequence>MRSWPGCRRRACKNTRSADNGNRQTRALKNAPSVVVCTADHCTYHRGPALETHLHVVTAIEAFQAWHTPWTFFDSVCAALQAQERPLLQQVWAAACDPPLWRGNAPLAVMIDAVQTALATRYPWLSSRACGQLARAAAYAWR</sequence>
<feature type="region of interest" description="Disordered" evidence="1">
    <location>
        <begin position="1"/>
        <end position="23"/>
    </location>
</feature>
<evidence type="ECO:0000256" key="1">
    <source>
        <dbReference type="SAM" id="MobiDB-lite"/>
    </source>
</evidence>
<gene>
    <name evidence="2" type="ORF">XCCB100_4301</name>
</gene>
<dbReference type="Proteomes" id="UP000001188">
    <property type="component" value="Chromosome"/>
</dbReference>
<evidence type="ECO:0000313" key="3">
    <source>
        <dbReference type="Proteomes" id="UP000001188"/>
    </source>
</evidence>
<organism evidence="2 3">
    <name type="scientific">Xanthomonas campestris pv. campestris (strain B100)</name>
    <dbReference type="NCBI Taxonomy" id="509169"/>
    <lineage>
        <taxon>Bacteria</taxon>
        <taxon>Pseudomonadati</taxon>
        <taxon>Pseudomonadota</taxon>
        <taxon>Gammaproteobacteria</taxon>
        <taxon>Lysobacterales</taxon>
        <taxon>Lysobacteraceae</taxon>
        <taxon>Xanthomonas</taxon>
    </lineage>
</organism>
<protein>
    <submittedName>
        <fullName evidence="2">Uncharacterized protein</fullName>
    </submittedName>
</protein>
<dbReference type="HOGENOM" id="CLU_1815062_0_0_6"/>
<dbReference type="KEGG" id="xca:xcc-b100_4301"/>
<proteinExistence type="predicted"/>